<evidence type="ECO:0000259" key="6">
    <source>
        <dbReference type="Pfam" id="PF03328"/>
    </source>
</evidence>
<keyword evidence="2 5" id="KW-0479">Metal-binding</keyword>
<dbReference type="PANTHER" id="PTHR32308">
    <property type="entry name" value="LYASE BETA SUBUNIT, PUTATIVE (AFU_ORTHOLOGUE AFUA_4G13030)-RELATED"/>
    <property type="match status" value="1"/>
</dbReference>
<dbReference type="Gene3D" id="3.20.20.60">
    <property type="entry name" value="Phosphoenolpyruvate-binding domains"/>
    <property type="match status" value="1"/>
</dbReference>
<protein>
    <submittedName>
        <fullName evidence="7">CoA ester lyase</fullName>
    </submittedName>
</protein>
<evidence type="ECO:0000256" key="3">
    <source>
        <dbReference type="ARBA" id="ARBA00022842"/>
    </source>
</evidence>
<accession>A0A6I3IYJ2</accession>
<feature type="binding site" evidence="5">
    <location>
        <position position="134"/>
    </location>
    <ligand>
        <name>Mg(2+)</name>
        <dbReference type="ChEBI" id="CHEBI:18420"/>
    </ligand>
</feature>
<organism evidence="7 8">
    <name type="scientific">Nocardioides marmotae</name>
    <dbReference type="NCBI Taxonomy" id="2663857"/>
    <lineage>
        <taxon>Bacteria</taxon>
        <taxon>Bacillati</taxon>
        <taxon>Actinomycetota</taxon>
        <taxon>Actinomycetes</taxon>
        <taxon>Propionibacteriales</taxon>
        <taxon>Nocardioidaceae</taxon>
        <taxon>Nocardioides</taxon>
    </lineage>
</organism>
<keyword evidence="8" id="KW-1185">Reference proteome</keyword>
<gene>
    <name evidence="7" type="ORF">GGQ22_03540</name>
</gene>
<evidence type="ECO:0000256" key="2">
    <source>
        <dbReference type="ARBA" id="ARBA00022723"/>
    </source>
</evidence>
<evidence type="ECO:0000313" key="8">
    <source>
        <dbReference type="Proteomes" id="UP000433406"/>
    </source>
</evidence>
<feature type="binding site" evidence="5">
    <location>
        <position position="160"/>
    </location>
    <ligand>
        <name>Mg(2+)</name>
        <dbReference type="ChEBI" id="CHEBI:18420"/>
    </ligand>
</feature>
<feature type="binding site" evidence="4">
    <location>
        <position position="75"/>
    </location>
    <ligand>
        <name>substrate</name>
    </ligand>
</feature>
<keyword evidence="3 5" id="KW-0460">Magnesium</keyword>
<sequence>MTGTASSRHSAPVRSLLYVPGDREGWVAKASRSGADAIVIDLEDAVARSRKQEARDIARAELRSADPAGPQLWVRVDAEAVEQDLEAVTWSALHTVLVPKAEPALLRTVDERLSALEAERGLPSGGIGVAALLETAVGLEELTTVARSPRVRRLAIGEADLAAELGLVPGPEREELAPIRSRVVVASAAAGLERPIGPVHTVVDDAAGLLRTCRQQYRQGFRGRTAIHPSQVIVINAEYLPAPEEVASARRLLASFDRAEAAGVSAFSGEDGSLVDPATIRRAREIVAAADLDTPEPGAPR</sequence>
<evidence type="ECO:0000256" key="5">
    <source>
        <dbReference type="PIRSR" id="PIRSR015582-2"/>
    </source>
</evidence>
<comment type="caution">
    <text evidence="7">The sequence shown here is derived from an EMBL/GenBank/DDBJ whole genome shotgun (WGS) entry which is preliminary data.</text>
</comment>
<dbReference type="AlphaFoldDB" id="A0A6I3IYJ2"/>
<evidence type="ECO:0000313" key="7">
    <source>
        <dbReference type="EMBL" id="MTB94147.1"/>
    </source>
</evidence>
<dbReference type="GO" id="GO:0000287">
    <property type="term" value="F:magnesium ion binding"/>
    <property type="evidence" value="ECO:0007669"/>
    <property type="project" value="TreeGrafter"/>
</dbReference>
<comment type="cofactor">
    <cofactor evidence="1">
        <name>Mg(2+)</name>
        <dbReference type="ChEBI" id="CHEBI:18420"/>
    </cofactor>
</comment>
<evidence type="ECO:0000256" key="1">
    <source>
        <dbReference type="ARBA" id="ARBA00001946"/>
    </source>
</evidence>
<dbReference type="Pfam" id="PF03328">
    <property type="entry name" value="HpcH_HpaI"/>
    <property type="match status" value="1"/>
</dbReference>
<dbReference type="InterPro" id="IPR005000">
    <property type="entry name" value="Aldolase/citrate-lyase_domain"/>
</dbReference>
<dbReference type="PANTHER" id="PTHR32308:SF0">
    <property type="entry name" value="HPCH_HPAI ALDOLASE_CITRATE LYASE DOMAIN-CONTAINING PROTEIN"/>
    <property type="match status" value="1"/>
</dbReference>
<dbReference type="InterPro" id="IPR040442">
    <property type="entry name" value="Pyrv_kinase-like_dom_sf"/>
</dbReference>
<keyword evidence="7" id="KW-0456">Lyase</keyword>
<dbReference type="EMBL" id="WLCI01000003">
    <property type="protein sequence ID" value="MTB94147.1"/>
    <property type="molecule type" value="Genomic_DNA"/>
</dbReference>
<dbReference type="GO" id="GO:0006107">
    <property type="term" value="P:oxaloacetate metabolic process"/>
    <property type="evidence" value="ECO:0007669"/>
    <property type="project" value="TreeGrafter"/>
</dbReference>
<dbReference type="RefSeq" id="WP_154613896.1">
    <property type="nucleotide sequence ID" value="NZ_CP053660.1"/>
</dbReference>
<reference evidence="7 8" key="1">
    <citation type="submission" date="2019-10" db="EMBL/GenBank/DDBJ databases">
        <title>Nocardioides novel species isolated from the excrement of Marmot.</title>
        <authorList>
            <person name="Zhang G."/>
        </authorList>
    </citation>
    <scope>NUCLEOTIDE SEQUENCE [LARGE SCALE GENOMIC DNA]</scope>
    <source>
        <strain evidence="8">zg-579</strain>
    </source>
</reference>
<dbReference type="Proteomes" id="UP000433406">
    <property type="component" value="Unassembled WGS sequence"/>
</dbReference>
<dbReference type="PIRSF" id="PIRSF015582">
    <property type="entry name" value="Cit_lyase_B"/>
    <property type="match status" value="1"/>
</dbReference>
<dbReference type="GO" id="GO:0016829">
    <property type="term" value="F:lyase activity"/>
    <property type="evidence" value="ECO:0007669"/>
    <property type="project" value="UniProtKB-KW"/>
</dbReference>
<evidence type="ECO:0000256" key="4">
    <source>
        <dbReference type="PIRSR" id="PIRSR015582-1"/>
    </source>
</evidence>
<feature type="domain" description="HpcH/HpaI aldolase/citrate lyase" evidence="6">
    <location>
        <begin position="14"/>
        <end position="229"/>
    </location>
</feature>
<dbReference type="InterPro" id="IPR015813">
    <property type="entry name" value="Pyrv/PenolPyrv_kinase-like_dom"/>
</dbReference>
<dbReference type="InterPro" id="IPR011206">
    <property type="entry name" value="Citrate_lyase_beta/mcl1/mcl2"/>
</dbReference>
<proteinExistence type="predicted"/>
<dbReference type="SUPFAM" id="SSF51621">
    <property type="entry name" value="Phosphoenolpyruvate/pyruvate domain"/>
    <property type="match status" value="1"/>
</dbReference>
<name>A0A6I3IYJ2_9ACTN</name>
<feature type="binding site" evidence="4">
    <location>
        <position position="134"/>
    </location>
    <ligand>
        <name>substrate</name>
    </ligand>
</feature>